<gene>
    <name evidence="2" type="ORF">GMARGA_LOCUS11786</name>
</gene>
<feature type="region of interest" description="Disordered" evidence="1">
    <location>
        <begin position="1"/>
        <end position="23"/>
    </location>
</feature>
<reference evidence="2 3" key="1">
    <citation type="submission" date="2021-06" db="EMBL/GenBank/DDBJ databases">
        <authorList>
            <person name="Kallberg Y."/>
            <person name="Tangrot J."/>
            <person name="Rosling A."/>
        </authorList>
    </citation>
    <scope>NUCLEOTIDE SEQUENCE [LARGE SCALE GENOMIC DNA]</scope>
    <source>
        <strain evidence="2 3">120-4 pot B 10/14</strain>
    </source>
</reference>
<feature type="non-terminal residue" evidence="2">
    <location>
        <position position="45"/>
    </location>
</feature>
<comment type="caution">
    <text evidence="2">The sequence shown here is derived from an EMBL/GenBank/DDBJ whole genome shotgun (WGS) entry which is preliminary data.</text>
</comment>
<evidence type="ECO:0000313" key="2">
    <source>
        <dbReference type="EMBL" id="CAG8695470.1"/>
    </source>
</evidence>
<keyword evidence="3" id="KW-1185">Reference proteome</keyword>
<dbReference type="EMBL" id="CAJVQB010007005">
    <property type="protein sequence ID" value="CAG8695470.1"/>
    <property type="molecule type" value="Genomic_DNA"/>
</dbReference>
<protein>
    <submittedName>
        <fullName evidence="2">37986_t:CDS:1</fullName>
    </submittedName>
</protein>
<accession>A0ABN7UX95</accession>
<dbReference type="Proteomes" id="UP000789901">
    <property type="component" value="Unassembled WGS sequence"/>
</dbReference>
<organism evidence="2 3">
    <name type="scientific">Gigaspora margarita</name>
    <dbReference type="NCBI Taxonomy" id="4874"/>
    <lineage>
        <taxon>Eukaryota</taxon>
        <taxon>Fungi</taxon>
        <taxon>Fungi incertae sedis</taxon>
        <taxon>Mucoromycota</taxon>
        <taxon>Glomeromycotina</taxon>
        <taxon>Glomeromycetes</taxon>
        <taxon>Diversisporales</taxon>
        <taxon>Gigasporaceae</taxon>
        <taxon>Gigaspora</taxon>
    </lineage>
</organism>
<proteinExistence type="predicted"/>
<evidence type="ECO:0000256" key="1">
    <source>
        <dbReference type="SAM" id="MobiDB-lite"/>
    </source>
</evidence>
<name>A0ABN7UX95_GIGMA</name>
<evidence type="ECO:0000313" key="3">
    <source>
        <dbReference type="Proteomes" id="UP000789901"/>
    </source>
</evidence>
<sequence length="45" mass="4860">MFNDDYNDEFNSSSGQDEESNVELASISAFTPALSAPTLSTQNTN</sequence>